<reference evidence="1 2" key="1">
    <citation type="journal article" date="2020" name="Microorganisms">
        <title>Description of Komagataeibacter melaceti sp. nov. and Komagataeibacter melomenusus sp. nov. Isolated from Apple Cider Vinegar.</title>
        <authorList>
            <person name="Maric L."/>
            <person name="Cleenwerck I."/>
            <person name="Accetto T."/>
            <person name="Vandamme P."/>
            <person name="Trcek J."/>
        </authorList>
    </citation>
    <scope>NUCLEOTIDE SEQUENCE [LARGE SCALE GENOMIC DNA]</scope>
    <source>
        <strain evidence="1 2">AV436</strain>
    </source>
</reference>
<sequence>MSARNDSFRERVENWFYQHIVWNIPLWISDPKRYYVQRHTIKRFPPGTIIEDCRYRPAIILENDQGDLTCWDMCEGGLSDCALFHCGIEKLRPDYAYDLVRKWRAGEITRETLYPDYTSQHPGRYADGMHRD</sequence>
<organism evidence="1 2">
    <name type="scientific">Komagataeibacter melomenusus</name>
    <dbReference type="NCBI Taxonomy" id="2766578"/>
    <lineage>
        <taxon>Bacteria</taxon>
        <taxon>Pseudomonadati</taxon>
        <taxon>Pseudomonadota</taxon>
        <taxon>Alphaproteobacteria</taxon>
        <taxon>Acetobacterales</taxon>
        <taxon>Acetobacteraceae</taxon>
        <taxon>Komagataeibacter</taxon>
    </lineage>
</organism>
<proteinExistence type="predicted"/>
<comment type="caution">
    <text evidence="1">The sequence shown here is derived from an EMBL/GenBank/DDBJ whole genome shotgun (WGS) entry which is preliminary data.</text>
</comment>
<dbReference type="Proteomes" id="UP000623090">
    <property type="component" value="Unassembled WGS sequence"/>
</dbReference>
<evidence type="ECO:0000313" key="2">
    <source>
        <dbReference type="Proteomes" id="UP000623090"/>
    </source>
</evidence>
<keyword evidence="2" id="KW-1185">Reference proteome</keyword>
<name>A0ABX2AFV4_9PROT</name>
<dbReference type="EMBL" id="JABJWC010000032">
    <property type="protein sequence ID" value="NPC67126.1"/>
    <property type="molecule type" value="Genomic_DNA"/>
</dbReference>
<accession>A0ABX2AFV4</accession>
<dbReference type="RefSeq" id="WP_172157938.1">
    <property type="nucleotide sequence ID" value="NZ_JABJWC010000032.1"/>
</dbReference>
<gene>
    <name evidence="1" type="ORF">HNW77_12150</name>
</gene>
<protein>
    <submittedName>
        <fullName evidence="1">Uncharacterized protein</fullName>
    </submittedName>
</protein>
<evidence type="ECO:0000313" key="1">
    <source>
        <dbReference type="EMBL" id="NPC67126.1"/>
    </source>
</evidence>